<gene>
    <name evidence="2" type="ORF">HNR02_003398</name>
</gene>
<name>A0A853B5J1_9PSEU</name>
<reference evidence="2 3" key="1">
    <citation type="submission" date="2020-07" db="EMBL/GenBank/DDBJ databases">
        <title>Sequencing the genomes of 1000 actinobacteria strains.</title>
        <authorList>
            <person name="Klenk H.-P."/>
        </authorList>
    </citation>
    <scope>NUCLEOTIDE SEQUENCE [LARGE SCALE GENOMIC DNA]</scope>
    <source>
        <strain evidence="2 3">DSM 104006</strain>
    </source>
</reference>
<sequence length="110" mass="12263">MPEEPSPDRCKIVLDDEFYSASEQEVADRSDPAPRLVLRDEDPGWVFLERTLDGRARFWRVVVLGFLCAAAVAMIAFALAKAIQPAGLCMLALVMVKIVDEWAGRRLGNE</sequence>
<comment type="caution">
    <text evidence="2">The sequence shown here is derived from an EMBL/GenBank/DDBJ whole genome shotgun (WGS) entry which is preliminary data.</text>
</comment>
<proteinExistence type="predicted"/>
<evidence type="ECO:0000256" key="1">
    <source>
        <dbReference type="SAM" id="Phobius"/>
    </source>
</evidence>
<keyword evidence="3" id="KW-1185">Reference proteome</keyword>
<keyword evidence="1" id="KW-1133">Transmembrane helix</keyword>
<dbReference type="RefSeq" id="WP_179774135.1">
    <property type="nucleotide sequence ID" value="NZ_JACCFK010000001.1"/>
</dbReference>
<feature type="transmembrane region" description="Helical" evidence="1">
    <location>
        <begin position="58"/>
        <end position="76"/>
    </location>
</feature>
<accession>A0A853B5J1</accession>
<organism evidence="2 3">
    <name type="scientific">Amycolatopsis endophytica</name>
    <dbReference type="NCBI Taxonomy" id="860233"/>
    <lineage>
        <taxon>Bacteria</taxon>
        <taxon>Bacillati</taxon>
        <taxon>Actinomycetota</taxon>
        <taxon>Actinomycetes</taxon>
        <taxon>Pseudonocardiales</taxon>
        <taxon>Pseudonocardiaceae</taxon>
        <taxon>Amycolatopsis</taxon>
    </lineage>
</organism>
<dbReference type="Proteomes" id="UP000549616">
    <property type="component" value="Unassembled WGS sequence"/>
</dbReference>
<dbReference type="AlphaFoldDB" id="A0A853B5J1"/>
<protein>
    <submittedName>
        <fullName evidence="2">Anti-sigma-K factor RskA</fullName>
    </submittedName>
</protein>
<keyword evidence="1" id="KW-0472">Membrane</keyword>
<keyword evidence="1" id="KW-0812">Transmembrane</keyword>
<evidence type="ECO:0000313" key="3">
    <source>
        <dbReference type="Proteomes" id="UP000549616"/>
    </source>
</evidence>
<dbReference type="EMBL" id="JACCFK010000001">
    <property type="protein sequence ID" value="NYI90075.1"/>
    <property type="molecule type" value="Genomic_DNA"/>
</dbReference>
<evidence type="ECO:0000313" key="2">
    <source>
        <dbReference type="EMBL" id="NYI90075.1"/>
    </source>
</evidence>